<dbReference type="RefSeq" id="WP_034572290.1">
    <property type="nucleotide sequence ID" value="NZ_JQBS01000017.1"/>
</dbReference>
<dbReference type="Pfam" id="PF00005">
    <property type="entry name" value="ABC_tran"/>
    <property type="match status" value="1"/>
</dbReference>
<dbReference type="GO" id="GO:0016887">
    <property type="term" value="F:ATP hydrolysis activity"/>
    <property type="evidence" value="ECO:0007669"/>
    <property type="project" value="InterPro"/>
</dbReference>
<evidence type="ECO:0000256" key="2">
    <source>
        <dbReference type="ARBA" id="ARBA00022840"/>
    </source>
</evidence>
<dbReference type="AlphaFoldDB" id="A0A0R2HWD9"/>
<accession>A0A0R2HWD9</accession>
<sequence length="231" mass="25569">MIKVTGLTKNAFSEQKNKKILNNVTFQIKTGETIIITGPAGSGKTILLKILASLEKSDAGKILVNKKSVAALNDRQLMHYRKEDLGLIFQDVPLIDSLTIKENLELVATQAPFSYDITYILAQVGIHEELDRFPTELSSGDYQLVLLARALVKKPKLLLLDDPLSSLDSHSAQTILTLLQETAKKRGTTIVLTTKQTQLIPYADRVFTLLKGQITSIKSNKKPAKTADLIW</sequence>
<dbReference type="PATRIC" id="fig|1449336.4.peg.516"/>
<evidence type="ECO:0000313" key="5">
    <source>
        <dbReference type="Proteomes" id="UP000051658"/>
    </source>
</evidence>
<dbReference type="Gene3D" id="3.40.50.300">
    <property type="entry name" value="P-loop containing nucleotide triphosphate hydrolases"/>
    <property type="match status" value="1"/>
</dbReference>
<dbReference type="InterPro" id="IPR027417">
    <property type="entry name" value="P-loop_NTPase"/>
</dbReference>
<proteinExistence type="predicted"/>
<dbReference type="SUPFAM" id="SSF52540">
    <property type="entry name" value="P-loop containing nucleoside triphosphate hydrolases"/>
    <property type="match status" value="1"/>
</dbReference>
<dbReference type="eggNOG" id="COG1136">
    <property type="taxonomic scope" value="Bacteria"/>
</dbReference>
<keyword evidence="5" id="KW-1185">Reference proteome</keyword>
<dbReference type="SMART" id="SM00382">
    <property type="entry name" value="AAA"/>
    <property type="match status" value="1"/>
</dbReference>
<keyword evidence="1" id="KW-0547">Nucleotide-binding</keyword>
<name>A0A0R2HWD9_CARDV</name>
<dbReference type="PANTHER" id="PTHR42798">
    <property type="entry name" value="LIPOPROTEIN-RELEASING SYSTEM ATP-BINDING PROTEIN LOLD"/>
    <property type="match status" value="1"/>
</dbReference>
<dbReference type="GeneID" id="89587797"/>
<dbReference type="Proteomes" id="UP000051658">
    <property type="component" value="Unassembled WGS sequence"/>
</dbReference>
<reference evidence="4 5" key="1">
    <citation type="journal article" date="2015" name="Genome Announc.">
        <title>Expanding the biotechnology potential of lactobacilli through comparative genomics of 213 strains and associated genera.</title>
        <authorList>
            <person name="Sun Z."/>
            <person name="Harris H.M."/>
            <person name="McCann A."/>
            <person name="Guo C."/>
            <person name="Argimon S."/>
            <person name="Zhang W."/>
            <person name="Yang X."/>
            <person name="Jeffery I.B."/>
            <person name="Cooney J.C."/>
            <person name="Kagawa T.F."/>
            <person name="Liu W."/>
            <person name="Song Y."/>
            <person name="Salvetti E."/>
            <person name="Wrobel A."/>
            <person name="Rasinkangas P."/>
            <person name="Parkhill J."/>
            <person name="Rea M.C."/>
            <person name="O'Sullivan O."/>
            <person name="Ritari J."/>
            <person name="Douillard F.P."/>
            <person name="Paul Ross R."/>
            <person name="Yang R."/>
            <person name="Briner A.E."/>
            <person name="Felis G.E."/>
            <person name="de Vos W.M."/>
            <person name="Barrangou R."/>
            <person name="Klaenhammer T.R."/>
            <person name="Caufield P.W."/>
            <person name="Cui Y."/>
            <person name="Zhang H."/>
            <person name="O'Toole P.W."/>
        </authorList>
    </citation>
    <scope>NUCLEOTIDE SEQUENCE [LARGE SCALE GENOMIC DNA]</scope>
    <source>
        <strain evidence="4 5">DSM 20623</strain>
    </source>
</reference>
<comment type="caution">
    <text evidence="4">The sequence shown here is derived from an EMBL/GenBank/DDBJ whole genome shotgun (WGS) entry which is preliminary data.</text>
</comment>
<dbReference type="GO" id="GO:0005524">
    <property type="term" value="F:ATP binding"/>
    <property type="evidence" value="ECO:0007669"/>
    <property type="project" value="UniProtKB-KW"/>
</dbReference>
<protein>
    <submittedName>
        <fullName evidence="4">ABC transporter ATP-binding protein</fullName>
    </submittedName>
</protein>
<dbReference type="InterPro" id="IPR003439">
    <property type="entry name" value="ABC_transporter-like_ATP-bd"/>
</dbReference>
<dbReference type="InterPro" id="IPR003593">
    <property type="entry name" value="AAA+_ATPase"/>
</dbReference>
<dbReference type="PANTHER" id="PTHR42798:SF2">
    <property type="entry name" value="ABC TRANSPORTER ATP-BINDING PROTEIN MG467-RELATED"/>
    <property type="match status" value="1"/>
</dbReference>
<feature type="domain" description="ABC transporter" evidence="3">
    <location>
        <begin position="2"/>
        <end position="230"/>
    </location>
</feature>
<keyword evidence="2 4" id="KW-0067">ATP-binding</keyword>
<organism evidence="4 5">
    <name type="scientific">Carnobacterium divergens DSM 20623</name>
    <dbReference type="NCBI Taxonomy" id="1449336"/>
    <lineage>
        <taxon>Bacteria</taxon>
        <taxon>Bacillati</taxon>
        <taxon>Bacillota</taxon>
        <taxon>Bacilli</taxon>
        <taxon>Lactobacillales</taxon>
        <taxon>Carnobacteriaceae</taxon>
        <taxon>Carnobacterium</taxon>
    </lineage>
</organism>
<evidence type="ECO:0000313" key="4">
    <source>
        <dbReference type="EMBL" id="KRN56856.1"/>
    </source>
</evidence>
<evidence type="ECO:0000256" key="1">
    <source>
        <dbReference type="ARBA" id="ARBA00022741"/>
    </source>
</evidence>
<gene>
    <name evidence="4" type="ORF">IV74_GL000503</name>
</gene>
<dbReference type="PROSITE" id="PS50893">
    <property type="entry name" value="ABC_TRANSPORTER_2"/>
    <property type="match status" value="1"/>
</dbReference>
<dbReference type="EMBL" id="JQBS01000017">
    <property type="protein sequence ID" value="KRN56856.1"/>
    <property type="molecule type" value="Genomic_DNA"/>
</dbReference>
<evidence type="ECO:0000259" key="3">
    <source>
        <dbReference type="PROSITE" id="PS50893"/>
    </source>
</evidence>